<keyword evidence="1" id="KW-0472">Membrane</keyword>
<feature type="transmembrane region" description="Helical" evidence="1">
    <location>
        <begin position="165"/>
        <end position="186"/>
    </location>
</feature>
<dbReference type="AlphaFoldDB" id="A0A7W5CEX4"/>
<evidence type="ECO:0000256" key="1">
    <source>
        <dbReference type="SAM" id="Phobius"/>
    </source>
</evidence>
<keyword evidence="3" id="KW-1185">Reference proteome</keyword>
<feature type="transmembrane region" description="Helical" evidence="1">
    <location>
        <begin position="207"/>
        <end position="227"/>
    </location>
</feature>
<feature type="transmembrane region" description="Helical" evidence="1">
    <location>
        <begin position="78"/>
        <end position="104"/>
    </location>
</feature>
<dbReference type="RefSeq" id="WP_183571104.1">
    <property type="nucleotide sequence ID" value="NZ_CBCSLB010000037.1"/>
</dbReference>
<keyword evidence="1" id="KW-0812">Transmembrane</keyword>
<organism evidence="2 3">
    <name type="scientific">Paenibacillus endophyticus</name>
    <dbReference type="NCBI Taxonomy" id="1294268"/>
    <lineage>
        <taxon>Bacteria</taxon>
        <taxon>Bacillati</taxon>
        <taxon>Bacillota</taxon>
        <taxon>Bacilli</taxon>
        <taxon>Bacillales</taxon>
        <taxon>Paenibacillaceae</taxon>
        <taxon>Paenibacillus</taxon>
    </lineage>
</organism>
<name>A0A7W5CEX4_9BACL</name>
<reference evidence="2 3" key="1">
    <citation type="submission" date="2020-08" db="EMBL/GenBank/DDBJ databases">
        <title>Genomic Encyclopedia of Type Strains, Phase III (KMG-III): the genomes of soil and plant-associated and newly described type strains.</title>
        <authorList>
            <person name="Whitman W."/>
        </authorList>
    </citation>
    <scope>NUCLEOTIDE SEQUENCE [LARGE SCALE GENOMIC DNA]</scope>
    <source>
        <strain evidence="2 3">CECT 8234</strain>
    </source>
</reference>
<proteinExistence type="predicted"/>
<dbReference type="EMBL" id="JACHXW010000031">
    <property type="protein sequence ID" value="MBB3155984.1"/>
    <property type="molecule type" value="Genomic_DNA"/>
</dbReference>
<evidence type="ECO:0000313" key="2">
    <source>
        <dbReference type="EMBL" id="MBB3155984.1"/>
    </source>
</evidence>
<protein>
    <submittedName>
        <fullName evidence="2">Uncharacterized protein</fullName>
    </submittedName>
</protein>
<gene>
    <name evidence="2" type="ORF">FHS16_006100</name>
</gene>
<feature type="transmembrane region" description="Helical" evidence="1">
    <location>
        <begin position="16"/>
        <end position="37"/>
    </location>
</feature>
<dbReference type="Proteomes" id="UP000518605">
    <property type="component" value="Unassembled WGS sequence"/>
</dbReference>
<accession>A0A7W5CEX4</accession>
<evidence type="ECO:0000313" key="3">
    <source>
        <dbReference type="Proteomes" id="UP000518605"/>
    </source>
</evidence>
<sequence length="271" mass="30701">MKIHVKQGWQLAVKHFYLVILLFLYQLLWGFFLYRFIDSVVSPLLRRYPGSYPSDTAAQVFMTEAQFQLFKTDIISPYVWMLGGLLAARMLLTPLFNAGLFYSFNQARSDGSTRFLEGIKKTWKPVVLLYWIEAVLSIAPAWYVLPRSLDALLESGSTTELLQAVLPGAALWLLWGTVLHLMFLAMQFGATSGEGVFRSLWRALRNFLSYAAISLIMWGIGAAAGLVVTSLSMLWAGLFALILHQGYHLIRTLMKVWTIAAQYDCLQTKQL</sequence>
<feature type="transmembrane region" description="Helical" evidence="1">
    <location>
        <begin position="125"/>
        <end position="145"/>
    </location>
</feature>
<comment type="caution">
    <text evidence="2">The sequence shown here is derived from an EMBL/GenBank/DDBJ whole genome shotgun (WGS) entry which is preliminary data.</text>
</comment>
<keyword evidence="1" id="KW-1133">Transmembrane helix</keyword>
<feature type="transmembrane region" description="Helical" evidence="1">
    <location>
        <begin position="233"/>
        <end position="250"/>
    </location>
</feature>